<dbReference type="AlphaFoldDB" id="A0A919YMU2"/>
<evidence type="ECO:0000256" key="1">
    <source>
        <dbReference type="SAM" id="Phobius"/>
    </source>
</evidence>
<organism evidence="3 4">
    <name type="scientific">Paenibacillus montaniterrae</name>
    <dbReference type="NCBI Taxonomy" id="429341"/>
    <lineage>
        <taxon>Bacteria</taxon>
        <taxon>Bacillati</taxon>
        <taxon>Bacillota</taxon>
        <taxon>Bacilli</taxon>
        <taxon>Bacillales</taxon>
        <taxon>Paenibacillaceae</taxon>
        <taxon>Paenibacillus</taxon>
    </lineage>
</organism>
<gene>
    <name evidence="3" type="ORF">J40TS1_24250</name>
</gene>
<dbReference type="CDD" id="cd01949">
    <property type="entry name" value="GGDEF"/>
    <property type="match status" value="1"/>
</dbReference>
<feature type="transmembrane region" description="Helical" evidence="1">
    <location>
        <begin position="74"/>
        <end position="93"/>
    </location>
</feature>
<dbReference type="NCBIfam" id="TIGR00254">
    <property type="entry name" value="GGDEF"/>
    <property type="match status" value="1"/>
</dbReference>
<proteinExistence type="predicted"/>
<feature type="transmembrane region" description="Helical" evidence="1">
    <location>
        <begin position="43"/>
        <end position="62"/>
    </location>
</feature>
<keyword evidence="1" id="KW-0472">Membrane</keyword>
<dbReference type="PANTHER" id="PTHR45138">
    <property type="entry name" value="REGULATORY COMPONENTS OF SENSORY TRANSDUCTION SYSTEM"/>
    <property type="match status" value="1"/>
</dbReference>
<keyword evidence="4" id="KW-1185">Reference proteome</keyword>
<dbReference type="InterPro" id="IPR043128">
    <property type="entry name" value="Rev_trsase/Diguanyl_cyclase"/>
</dbReference>
<feature type="transmembrane region" description="Helical" evidence="1">
    <location>
        <begin position="138"/>
        <end position="156"/>
    </location>
</feature>
<feature type="transmembrane region" description="Helical" evidence="1">
    <location>
        <begin position="163"/>
        <end position="186"/>
    </location>
</feature>
<dbReference type="GO" id="GO:0043709">
    <property type="term" value="P:cell adhesion involved in single-species biofilm formation"/>
    <property type="evidence" value="ECO:0007669"/>
    <property type="project" value="TreeGrafter"/>
</dbReference>
<comment type="caution">
    <text evidence="3">The sequence shown here is derived from an EMBL/GenBank/DDBJ whole genome shotgun (WGS) entry which is preliminary data.</text>
</comment>
<accession>A0A919YMU2</accession>
<dbReference type="SUPFAM" id="SSF55073">
    <property type="entry name" value="Nucleotide cyclase"/>
    <property type="match status" value="1"/>
</dbReference>
<name>A0A919YMU2_9BACL</name>
<dbReference type="InterPro" id="IPR000160">
    <property type="entry name" value="GGDEF_dom"/>
</dbReference>
<dbReference type="RefSeq" id="WP_213515375.1">
    <property type="nucleotide sequence ID" value="NZ_BOSE01000004.1"/>
</dbReference>
<evidence type="ECO:0000313" key="3">
    <source>
        <dbReference type="EMBL" id="GIP16783.1"/>
    </source>
</evidence>
<keyword evidence="1" id="KW-1133">Transmembrane helix</keyword>
<dbReference type="InterPro" id="IPR050469">
    <property type="entry name" value="Diguanylate_Cyclase"/>
</dbReference>
<feature type="transmembrane region" description="Helical" evidence="1">
    <location>
        <begin position="105"/>
        <end position="126"/>
    </location>
</feature>
<dbReference type="PROSITE" id="PS50887">
    <property type="entry name" value="GGDEF"/>
    <property type="match status" value="1"/>
</dbReference>
<dbReference type="Pfam" id="PF00990">
    <property type="entry name" value="GGDEF"/>
    <property type="match status" value="1"/>
</dbReference>
<dbReference type="GO" id="GO:0052621">
    <property type="term" value="F:diguanylate cyclase activity"/>
    <property type="evidence" value="ECO:0007669"/>
    <property type="project" value="TreeGrafter"/>
</dbReference>
<dbReference type="Gene3D" id="3.30.70.270">
    <property type="match status" value="1"/>
</dbReference>
<dbReference type="Proteomes" id="UP000683139">
    <property type="component" value="Unassembled WGS sequence"/>
</dbReference>
<evidence type="ECO:0000313" key="4">
    <source>
        <dbReference type="Proteomes" id="UP000683139"/>
    </source>
</evidence>
<feature type="transmembrane region" description="Helical" evidence="1">
    <location>
        <begin position="12"/>
        <end position="31"/>
    </location>
</feature>
<dbReference type="GO" id="GO:1902201">
    <property type="term" value="P:negative regulation of bacterial-type flagellum-dependent cell motility"/>
    <property type="evidence" value="ECO:0007669"/>
    <property type="project" value="TreeGrafter"/>
</dbReference>
<dbReference type="PANTHER" id="PTHR45138:SF9">
    <property type="entry name" value="DIGUANYLATE CYCLASE DGCM-RELATED"/>
    <property type="match status" value="1"/>
</dbReference>
<feature type="transmembrane region" description="Helical" evidence="1">
    <location>
        <begin position="192"/>
        <end position="213"/>
    </location>
</feature>
<dbReference type="GO" id="GO:0005886">
    <property type="term" value="C:plasma membrane"/>
    <property type="evidence" value="ECO:0007669"/>
    <property type="project" value="TreeGrafter"/>
</dbReference>
<evidence type="ECO:0000259" key="2">
    <source>
        <dbReference type="PROSITE" id="PS50887"/>
    </source>
</evidence>
<dbReference type="SMART" id="SM00267">
    <property type="entry name" value="GGDEF"/>
    <property type="match status" value="1"/>
</dbReference>
<protein>
    <recommendedName>
        <fullName evidence="2">GGDEF domain-containing protein</fullName>
    </recommendedName>
</protein>
<dbReference type="EMBL" id="BOSE01000004">
    <property type="protein sequence ID" value="GIP16783.1"/>
    <property type="molecule type" value="Genomic_DNA"/>
</dbReference>
<feature type="domain" description="GGDEF" evidence="2">
    <location>
        <begin position="252"/>
        <end position="375"/>
    </location>
</feature>
<sequence>MTIFTANPHLLSTLAPFICFIVTVICLLTSIKIMRRYRHKQVFIILICGLGTAAIPQLLNAYAASSLQAVPESLYIISTIAGTISFIIINFVFMKMYAIGIRIRIAPILLLSLGAAIAIAASFLLAPYEIGGTKALGFPVLDFYMFILIITMLVVTRHIEMPAAYFISLCVMFSYQIALMLHQYVFEHSQPWLGALVMALPVLYYFLLFYLLLEWIMERLLTTYQSAILDGLTGLYVRRHFQKKLAEMIARKPAAVIFCDIDNFKSLNDTKGHHAADQALQQVASILRDEVAPHGIAGRYGGEELLGAIEIDKVKPQTIAERIRARVEQETIVTVSVGFCTTKESAELASLVKLADEAMYYSKSTGKNKVTSYRSIPAAYKNKA</sequence>
<dbReference type="InterPro" id="IPR029787">
    <property type="entry name" value="Nucleotide_cyclase"/>
</dbReference>
<keyword evidence="1" id="KW-0812">Transmembrane</keyword>
<reference evidence="3" key="1">
    <citation type="submission" date="2021-03" db="EMBL/GenBank/DDBJ databases">
        <title>Antimicrobial resistance genes in bacteria isolated from Japanese honey, and their potential for conferring macrolide and lincosamide resistance in the American foulbrood pathogen Paenibacillus larvae.</title>
        <authorList>
            <person name="Okamoto M."/>
            <person name="Kumagai M."/>
            <person name="Kanamori H."/>
            <person name="Takamatsu D."/>
        </authorList>
    </citation>
    <scope>NUCLEOTIDE SEQUENCE</scope>
    <source>
        <strain evidence="3">J40TS1</strain>
    </source>
</reference>